<accession>A0A0A8XZ44</accession>
<reference evidence="1" key="2">
    <citation type="journal article" date="2015" name="Data Brief">
        <title>Shoot transcriptome of the giant reed, Arundo donax.</title>
        <authorList>
            <person name="Barrero R.A."/>
            <person name="Guerrero F.D."/>
            <person name="Moolhuijzen P."/>
            <person name="Goolsby J.A."/>
            <person name="Tidwell J."/>
            <person name="Bellgard S.E."/>
            <person name="Bellgard M.I."/>
        </authorList>
    </citation>
    <scope>NUCLEOTIDE SEQUENCE</scope>
    <source>
        <tissue evidence="1">Shoot tissue taken approximately 20 cm above the soil surface</tissue>
    </source>
</reference>
<evidence type="ECO:0000313" key="1">
    <source>
        <dbReference type="EMBL" id="JAD18033.1"/>
    </source>
</evidence>
<name>A0A0A8XZ44_ARUDO</name>
<dbReference type="EMBL" id="GBRH01279862">
    <property type="protein sequence ID" value="JAD18033.1"/>
    <property type="molecule type" value="Transcribed_RNA"/>
</dbReference>
<sequence>MEEHSIKQDSSQTGDMKLYMFAFWLFLEHKSNYAFVNFSRKM</sequence>
<reference evidence="1" key="1">
    <citation type="submission" date="2014-09" db="EMBL/GenBank/DDBJ databases">
        <authorList>
            <person name="Magalhaes I.L.F."/>
            <person name="Oliveira U."/>
            <person name="Santos F.R."/>
            <person name="Vidigal T.H.D.A."/>
            <person name="Brescovit A.D."/>
            <person name="Santos A.J."/>
        </authorList>
    </citation>
    <scope>NUCLEOTIDE SEQUENCE</scope>
    <source>
        <tissue evidence="1">Shoot tissue taken approximately 20 cm above the soil surface</tissue>
    </source>
</reference>
<proteinExistence type="predicted"/>
<dbReference type="AlphaFoldDB" id="A0A0A8XZ44"/>
<organism evidence="1">
    <name type="scientific">Arundo donax</name>
    <name type="common">Giant reed</name>
    <name type="synonym">Donax arundinaceus</name>
    <dbReference type="NCBI Taxonomy" id="35708"/>
    <lineage>
        <taxon>Eukaryota</taxon>
        <taxon>Viridiplantae</taxon>
        <taxon>Streptophyta</taxon>
        <taxon>Embryophyta</taxon>
        <taxon>Tracheophyta</taxon>
        <taxon>Spermatophyta</taxon>
        <taxon>Magnoliopsida</taxon>
        <taxon>Liliopsida</taxon>
        <taxon>Poales</taxon>
        <taxon>Poaceae</taxon>
        <taxon>PACMAD clade</taxon>
        <taxon>Arundinoideae</taxon>
        <taxon>Arundineae</taxon>
        <taxon>Arundo</taxon>
    </lineage>
</organism>
<protein>
    <submittedName>
        <fullName evidence="1">Uncharacterized protein</fullName>
    </submittedName>
</protein>